<dbReference type="Proteomes" id="UP001178507">
    <property type="component" value="Unassembled WGS sequence"/>
</dbReference>
<keyword evidence="2" id="KW-1185">Reference proteome</keyword>
<sequence length="304" mass="33409">MNHGQRRYYYNDTRRLQTIELSLQEDWDFPVGTRLQFQSFLDDQAFGSGAAAAVGISVLAGYKYSSVQIEMPDVYEFSIDHAEAVVKLVYSDATRGSCERSDYNVPMALTQNSSTGSSLGPSPLASGAVLRTPQGGTNVLYRLVEFPHLTFMKGGTFRLCYSPDGTFFGDEWKNNIVPVEITVLGVASDCLSDGCLANERWDCYFSYAGEDVASCRIDFRLYGGGREGWTVQLAGVSRVSWSEAWGDDSFFDGQFVPAPRKECSNVVSFEYINPETALFESFTWAPPDGSGLDADGSTAASLPR</sequence>
<dbReference type="EMBL" id="CAUJNA010003848">
    <property type="protein sequence ID" value="CAJ1410946.1"/>
    <property type="molecule type" value="Genomic_DNA"/>
</dbReference>
<dbReference type="AlphaFoldDB" id="A0AA36NMD3"/>
<name>A0AA36NMD3_9DINO</name>
<organism evidence="1 2">
    <name type="scientific">Effrenium voratum</name>
    <dbReference type="NCBI Taxonomy" id="2562239"/>
    <lineage>
        <taxon>Eukaryota</taxon>
        <taxon>Sar</taxon>
        <taxon>Alveolata</taxon>
        <taxon>Dinophyceae</taxon>
        <taxon>Suessiales</taxon>
        <taxon>Symbiodiniaceae</taxon>
        <taxon>Effrenium</taxon>
    </lineage>
</organism>
<evidence type="ECO:0000313" key="1">
    <source>
        <dbReference type="EMBL" id="CAJ1410946.1"/>
    </source>
</evidence>
<proteinExistence type="predicted"/>
<feature type="non-terminal residue" evidence="1">
    <location>
        <position position="304"/>
    </location>
</feature>
<protein>
    <submittedName>
        <fullName evidence="1">Uncharacterized protein</fullName>
    </submittedName>
</protein>
<evidence type="ECO:0000313" key="2">
    <source>
        <dbReference type="Proteomes" id="UP001178507"/>
    </source>
</evidence>
<comment type="caution">
    <text evidence="1">The sequence shown here is derived from an EMBL/GenBank/DDBJ whole genome shotgun (WGS) entry which is preliminary data.</text>
</comment>
<accession>A0AA36NMD3</accession>
<gene>
    <name evidence="1" type="ORF">EVOR1521_LOCUS31658</name>
</gene>
<reference evidence="1" key="1">
    <citation type="submission" date="2023-08" db="EMBL/GenBank/DDBJ databases">
        <authorList>
            <person name="Chen Y."/>
            <person name="Shah S."/>
            <person name="Dougan E. K."/>
            <person name="Thang M."/>
            <person name="Chan C."/>
        </authorList>
    </citation>
    <scope>NUCLEOTIDE SEQUENCE</scope>
</reference>